<dbReference type="GO" id="GO:0015276">
    <property type="term" value="F:ligand-gated monoatomic ion channel activity"/>
    <property type="evidence" value="ECO:0007669"/>
    <property type="project" value="InterPro"/>
</dbReference>
<dbReference type="Proteomes" id="UP000541444">
    <property type="component" value="Unassembled WGS sequence"/>
</dbReference>
<feature type="transmembrane region" description="Helical" evidence="15">
    <location>
        <begin position="512"/>
        <end position="530"/>
    </location>
</feature>
<keyword evidence="7 13" id="KW-0406">Ion transport</keyword>
<accession>A0A7J7P7E0</accession>
<dbReference type="Gene3D" id="1.10.287.70">
    <property type="match status" value="1"/>
</dbReference>
<keyword evidence="8 13" id="KW-0472">Membrane</keyword>
<keyword evidence="14" id="KW-1015">Disulfide bond</keyword>
<keyword evidence="3 13" id="KW-0813">Transport</keyword>
<dbReference type="InterPro" id="IPR001828">
    <property type="entry name" value="ANF_lig-bd_rcpt"/>
</dbReference>
<evidence type="ECO:0000256" key="4">
    <source>
        <dbReference type="ARBA" id="ARBA00022692"/>
    </source>
</evidence>
<evidence type="ECO:0000256" key="14">
    <source>
        <dbReference type="PIRSR" id="PIRSR037090-50"/>
    </source>
</evidence>
<dbReference type="FunFam" id="3.40.50.2300:FF:000188">
    <property type="entry name" value="Glutamate receptor"/>
    <property type="match status" value="1"/>
</dbReference>
<feature type="domain" description="Ionotropic glutamate receptor C-terminal" evidence="16">
    <location>
        <begin position="361"/>
        <end position="699"/>
    </location>
</feature>
<evidence type="ECO:0000256" key="6">
    <source>
        <dbReference type="ARBA" id="ARBA00022989"/>
    </source>
</evidence>
<gene>
    <name evidence="17" type="ORF">GIB67_030461</name>
</gene>
<evidence type="ECO:0000256" key="1">
    <source>
        <dbReference type="ARBA" id="ARBA00004141"/>
    </source>
</evidence>
<keyword evidence="6 15" id="KW-1133">Transmembrane helix</keyword>
<evidence type="ECO:0000256" key="13">
    <source>
        <dbReference type="PIRNR" id="PIRNR037090"/>
    </source>
</evidence>
<evidence type="ECO:0000256" key="2">
    <source>
        <dbReference type="ARBA" id="ARBA00008685"/>
    </source>
</evidence>
<dbReference type="GO" id="GO:0016020">
    <property type="term" value="C:membrane"/>
    <property type="evidence" value="ECO:0007669"/>
    <property type="project" value="UniProtKB-SubCell"/>
</dbReference>
<evidence type="ECO:0000256" key="11">
    <source>
        <dbReference type="ARBA" id="ARBA00023286"/>
    </source>
</evidence>
<keyword evidence="12 13" id="KW-0407">Ion channel</keyword>
<keyword evidence="9 13" id="KW-0675">Receptor</keyword>
<dbReference type="Gene3D" id="3.40.190.10">
    <property type="entry name" value="Periplasmic binding protein-like II"/>
    <property type="match status" value="2"/>
</dbReference>
<comment type="function">
    <text evidence="13">Glutamate-gated receptor that probably acts as non-selective cation channel.</text>
</comment>
<evidence type="ECO:0000256" key="3">
    <source>
        <dbReference type="ARBA" id="ARBA00022448"/>
    </source>
</evidence>
<keyword evidence="5" id="KW-0732">Signal</keyword>
<comment type="similarity">
    <text evidence="2 13">Belongs to the glutamate-gated ion channel (TC 1.A.10.1) family.</text>
</comment>
<name>A0A7J7P7E0_9MAGN</name>
<dbReference type="FunFam" id="3.40.190.10:FF:000054">
    <property type="entry name" value="Glutamate receptor"/>
    <property type="match status" value="1"/>
</dbReference>
<keyword evidence="11 13" id="KW-1071">Ligand-gated ion channel</keyword>
<evidence type="ECO:0000313" key="18">
    <source>
        <dbReference type="Proteomes" id="UP000541444"/>
    </source>
</evidence>
<evidence type="ECO:0000256" key="8">
    <source>
        <dbReference type="ARBA" id="ARBA00023136"/>
    </source>
</evidence>
<comment type="caution">
    <text evidence="17">The sequence shown here is derived from an EMBL/GenBank/DDBJ whole genome shotgun (WGS) entry which is preliminary data.</text>
</comment>
<dbReference type="InterPro" id="IPR015683">
    <property type="entry name" value="Ionotropic_Glu_rcpt"/>
</dbReference>
<dbReference type="PIRSF" id="PIRSF037090">
    <property type="entry name" value="Iontro_Glu-like_rcpt_pln"/>
    <property type="match status" value="1"/>
</dbReference>
<comment type="subcellular location">
    <subcellularLocation>
        <location evidence="1">Membrane</location>
        <topology evidence="1">Multi-pass membrane protein</topology>
    </subcellularLocation>
</comment>
<evidence type="ECO:0000256" key="7">
    <source>
        <dbReference type="ARBA" id="ARBA00023065"/>
    </source>
</evidence>
<feature type="transmembrane region" description="Helical" evidence="15">
    <location>
        <begin position="723"/>
        <end position="744"/>
    </location>
</feature>
<dbReference type="Gene3D" id="3.40.50.2300">
    <property type="match status" value="1"/>
</dbReference>
<dbReference type="SUPFAM" id="SSF53822">
    <property type="entry name" value="Periplasmic binding protein-like I"/>
    <property type="match status" value="1"/>
</dbReference>
<dbReference type="InterPro" id="IPR001320">
    <property type="entry name" value="Iontro_rcpt_C"/>
</dbReference>
<keyword evidence="10" id="KW-0325">Glycoprotein</keyword>
<dbReference type="PANTHER" id="PTHR18966">
    <property type="entry name" value="IONOTROPIC GLUTAMATE RECEPTOR"/>
    <property type="match status" value="1"/>
</dbReference>
<dbReference type="Pfam" id="PF01094">
    <property type="entry name" value="ANF_receptor"/>
    <property type="match status" value="1"/>
</dbReference>
<evidence type="ECO:0000259" key="16">
    <source>
        <dbReference type="SMART" id="SM00079"/>
    </source>
</evidence>
<dbReference type="FunFam" id="1.10.287.70:FF:000172">
    <property type="entry name" value="Glutamate receptor"/>
    <property type="match status" value="1"/>
</dbReference>
<keyword evidence="18" id="KW-1185">Reference proteome</keyword>
<evidence type="ECO:0000256" key="15">
    <source>
        <dbReference type="SAM" id="Phobius"/>
    </source>
</evidence>
<feature type="transmembrane region" description="Helical" evidence="15">
    <location>
        <begin position="482"/>
        <end position="500"/>
    </location>
</feature>
<evidence type="ECO:0000313" key="17">
    <source>
        <dbReference type="EMBL" id="KAF6175243.1"/>
    </source>
</evidence>
<protein>
    <recommendedName>
        <fullName evidence="13">Glutamate receptor</fullName>
    </recommendedName>
</protein>
<dbReference type="Pfam" id="PF00060">
    <property type="entry name" value="Lig_chan"/>
    <property type="match status" value="1"/>
</dbReference>
<reference evidence="17 18" key="1">
    <citation type="journal article" date="2020" name="IScience">
        <title>Genome Sequencing of the Endangered Kingdonia uniflora (Circaeasteraceae, Ranunculales) Reveals Potential Mechanisms of Evolutionary Specialization.</title>
        <authorList>
            <person name="Sun Y."/>
            <person name="Deng T."/>
            <person name="Zhang A."/>
            <person name="Moore M.J."/>
            <person name="Landis J.B."/>
            <person name="Lin N."/>
            <person name="Zhang H."/>
            <person name="Zhang X."/>
            <person name="Huang J."/>
            <person name="Zhang X."/>
            <person name="Sun H."/>
            <person name="Wang H."/>
        </authorList>
    </citation>
    <scope>NUCLEOTIDE SEQUENCE [LARGE SCALE GENOMIC DNA]</scope>
    <source>
        <strain evidence="17">TB1705</strain>
        <tissue evidence="17">Leaf</tissue>
    </source>
</reference>
<evidence type="ECO:0000256" key="5">
    <source>
        <dbReference type="ARBA" id="ARBA00022729"/>
    </source>
</evidence>
<dbReference type="CDD" id="cd19990">
    <property type="entry name" value="PBP1_GABAb_receptor_plant"/>
    <property type="match status" value="1"/>
</dbReference>
<evidence type="ECO:0000256" key="12">
    <source>
        <dbReference type="ARBA" id="ARBA00023303"/>
    </source>
</evidence>
<dbReference type="SMART" id="SM00079">
    <property type="entry name" value="PBPe"/>
    <property type="match status" value="1"/>
</dbReference>
<evidence type="ECO:0000256" key="10">
    <source>
        <dbReference type="ARBA" id="ARBA00023180"/>
    </source>
</evidence>
<dbReference type="InterPro" id="IPR017103">
    <property type="entry name" value="Iontropic_Glu_rcpt_pln"/>
</dbReference>
<organism evidence="17 18">
    <name type="scientific">Kingdonia uniflora</name>
    <dbReference type="NCBI Taxonomy" id="39325"/>
    <lineage>
        <taxon>Eukaryota</taxon>
        <taxon>Viridiplantae</taxon>
        <taxon>Streptophyta</taxon>
        <taxon>Embryophyta</taxon>
        <taxon>Tracheophyta</taxon>
        <taxon>Spermatophyta</taxon>
        <taxon>Magnoliopsida</taxon>
        <taxon>Ranunculales</taxon>
        <taxon>Circaeasteraceae</taxon>
        <taxon>Kingdonia</taxon>
    </lineage>
</organism>
<dbReference type="CDD" id="cd13686">
    <property type="entry name" value="GluR_Plant"/>
    <property type="match status" value="1"/>
</dbReference>
<feature type="disulfide bond" evidence="14">
    <location>
        <begin position="647"/>
        <end position="702"/>
    </location>
</feature>
<sequence length="802" mass="89739">MTNAAIDLIDNHRVQALVGALTWQEAKFVTETNNSTREVPIISLATASLSPPSRLPYFVPLVDEISLQMRCTAAIIGSYRWRKIIAIYEDSNAYASDSGIITLLSDALRDVGSVIKYHSSFPPLASLPDPRTVIREELEKLRNQQYRVFVIVQSSLPLATILFKEAKRMGMMENDYVWITTDGLTSLLDSVNSSVLSSMQGILGFKAYFSETTTSFREFRVTFRGKYLAQYPEEESADPSIFALRAYDAITAIAQSMEKIGTNNTSKVLVERFLSSDFRGLSGSLSNTPIFCIVNVVGKSYIELGFWSRKFGFSENIIENGRSDGESMDVLKSVYWPGGSRLVPRGWTATVNHDVAEKPLRIGVPSRSAFTQFVRVIYDQNNETYVTGFSVDVFAAVVKRLPFNLPYELVPFNGSYDDLVEQVYHKKTFDAAVGDTEIMADRCRYAEFSQPYVESGLVMVVTVHPEKSQEAWMFLKPFTKEMWIQTAALGLFTGFIVWLNESGTNPDFGGTIGYQIGTLLWFSFTTFFFAHREPIKSNLSRLVVATWLFAVLIVTASYTASLTSMLTVSRLEPSVIDIDLLKRTNALVGCNGNSFIVNYLVKVLGFNEHNIVKISSIDEYPEALSRGNIMAAFFVTLHAKVFLAKYCYGFTMAGPTFKLGGFGFVFPKGSPLAFDISEAILKVTESGDMQRLEQNMLSSSNCSTLSSNLIIGNPSLSHKPFSGLFLISGSVSTISLFIILARLFRKRWKFESYIQGTILDKRIWVWALTFLGKYYIPRKDNEENSTVQVINASNVEEQLSVL</sequence>
<dbReference type="InterPro" id="IPR044440">
    <property type="entry name" value="GABAb_receptor_plant_PBP1"/>
</dbReference>
<feature type="transmembrane region" description="Helical" evidence="15">
    <location>
        <begin position="542"/>
        <end position="560"/>
    </location>
</feature>
<dbReference type="OrthoDB" id="5984008at2759"/>
<dbReference type="AlphaFoldDB" id="A0A7J7P7E0"/>
<dbReference type="SUPFAM" id="SSF53850">
    <property type="entry name" value="Periplasmic binding protein-like II"/>
    <property type="match status" value="1"/>
</dbReference>
<proteinExistence type="inferred from homology"/>
<keyword evidence="4 15" id="KW-0812">Transmembrane</keyword>
<evidence type="ECO:0000256" key="9">
    <source>
        <dbReference type="ARBA" id="ARBA00023170"/>
    </source>
</evidence>
<dbReference type="EMBL" id="JACGCM010000203">
    <property type="protein sequence ID" value="KAF6175243.1"/>
    <property type="molecule type" value="Genomic_DNA"/>
</dbReference>
<dbReference type="InterPro" id="IPR028082">
    <property type="entry name" value="Peripla_BP_I"/>
</dbReference>